<accession>A0A6A6U9F1</accession>
<evidence type="ECO:0000256" key="2">
    <source>
        <dbReference type="ARBA" id="ARBA00022448"/>
    </source>
</evidence>
<sequence>MDSAQNSVGIQTLLDAEREAQKIVQKGMLTLLANVRLQIPPHNSLPNLPDRTKRVKDARTEAQKEIDEYKEQKEKEFKAFEKEHSSGNKKMEDDASKETDGKLDEIKKEGKAKGSKVVDDLLNAVVNVTPEPPSH</sequence>
<organism evidence="7 8">
    <name type="scientific">Microthyrium microscopicum</name>
    <dbReference type="NCBI Taxonomy" id="703497"/>
    <lineage>
        <taxon>Eukaryota</taxon>
        <taxon>Fungi</taxon>
        <taxon>Dikarya</taxon>
        <taxon>Ascomycota</taxon>
        <taxon>Pezizomycotina</taxon>
        <taxon>Dothideomycetes</taxon>
        <taxon>Dothideomycetes incertae sedis</taxon>
        <taxon>Microthyriales</taxon>
        <taxon>Microthyriaceae</taxon>
        <taxon>Microthyrium</taxon>
    </lineage>
</organism>
<dbReference type="PANTHER" id="PTHR12713:SF11">
    <property type="entry name" value="V-TYPE PROTON ATPASE SUBUNIT G"/>
    <property type="match status" value="1"/>
</dbReference>
<dbReference type="Pfam" id="PF03179">
    <property type="entry name" value="V-ATPase_G"/>
    <property type="match status" value="1"/>
</dbReference>
<dbReference type="GO" id="GO:0046961">
    <property type="term" value="F:proton-transporting ATPase activity, rotational mechanism"/>
    <property type="evidence" value="ECO:0007669"/>
    <property type="project" value="InterPro"/>
</dbReference>
<evidence type="ECO:0000313" key="8">
    <source>
        <dbReference type="Proteomes" id="UP000799302"/>
    </source>
</evidence>
<dbReference type="Gene3D" id="1.20.5.2950">
    <property type="match status" value="1"/>
</dbReference>
<dbReference type="OrthoDB" id="250802at2759"/>
<dbReference type="AlphaFoldDB" id="A0A6A6U9F1"/>
<comment type="function">
    <text evidence="5">Subunit of the V1 complex of vacuolar(H+)-ATPase (V-ATPase), a multisubunit enzyme composed of a peripheral complex (V1) that hydrolyzes ATP and a membrane integral complex (V0) that translocates protons. V-ATPase is responsible for acidifying and maintaining the pH of intracellular compartments and in some cell types, is targeted to the plasma membrane, where it is responsible for acidifying the extracellular environment.</text>
</comment>
<protein>
    <recommendedName>
        <fullName evidence="5">V-type proton ATPase subunit G</fullName>
    </recommendedName>
</protein>
<comment type="subunit">
    <text evidence="5">V-ATPase is a heteromultimeric enzyme made up of two complexes: the ATP-hydrolytic V1 complex and the proton translocation V0 complex.</text>
</comment>
<reference evidence="7" key="1">
    <citation type="journal article" date="2020" name="Stud. Mycol.">
        <title>101 Dothideomycetes genomes: a test case for predicting lifestyles and emergence of pathogens.</title>
        <authorList>
            <person name="Haridas S."/>
            <person name="Albert R."/>
            <person name="Binder M."/>
            <person name="Bloem J."/>
            <person name="Labutti K."/>
            <person name="Salamov A."/>
            <person name="Andreopoulos B."/>
            <person name="Baker S."/>
            <person name="Barry K."/>
            <person name="Bills G."/>
            <person name="Bluhm B."/>
            <person name="Cannon C."/>
            <person name="Castanera R."/>
            <person name="Culley D."/>
            <person name="Daum C."/>
            <person name="Ezra D."/>
            <person name="Gonzalez J."/>
            <person name="Henrissat B."/>
            <person name="Kuo A."/>
            <person name="Liang C."/>
            <person name="Lipzen A."/>
            <person name="Lutzoni F."/>
            <person name="Magnuson J."/>
            <person name="Mondo S."/>
            <person name="Nolan M."/>
            <person name="Ohm R."/>
            <person name="Pangilinan J."/>
            <person name="Park H.-J."/>
            <person name="Ramirez L."/>
            <person name="Alfaro M."/>
            <person name="Sun H."/>
            <person name="Tritt A."/>
            <person name="Yoshinaga Y."/>
            <person name="Zwiers L.-H."/>
            <person name="Turgeon B."/>
            <person name="Goodwin S."/>
            <person name="Spatafora J."/>
            <person name="Crous P."/>
            <person name="Grigoriev I."/>
        </authorList>
    </citation>
    <scope>NUCLEOTIDE SEQUENCE</scope>
    <source>
        <strain evidence="7">CBS 115976</strain>
    </source>
</reference>
<evidence type="ECO:0000256" key="3">
    <source>
        <dbReference type="ARBA" id="ARBA00022781"/>
    </source>
</evidence>
<keyword evidence="4 5" id="KW-0406">Ion transport</keyword>
<comment type="similarity">
    <text evidence="1 5">Belongs to the V-ATPase G subunit family.</text>
</comment>
<evidence type="ECO:0000313" key="7">
    <source>
        <dbReference type="EMBL" id="KAF2668812.1"/>
    </source>
</evidence>
<dbReference type="GO" id="GO:0016887">
    <property type="term" value="F:ATP hydrolysis activity"/>
    <property type="evidence" value="ECO:0007669"/>
    <property type="project" value="TreeGrafter"/>
</dbReference>
<keyword evidence="8" id="KW-1185">Reference proteome</keyword>
<dbReference type="EMBL" id="MU004236">
    <property type="protein sequence ID" value="KAF2668812.1"/>
    <property type="molecule type" value="Genomic_DNA"/>
</dbReference>
<dbReference type="PANTHER" id="PTHR12713">
    <property type="entry name" value="VACUOLAR ATP SYNTHASE SUBUNIT G"/>
    <property type="match status" value="1"/>
</dbReference>
<evidence type="ECO:0000256" key="5">
    <source>
        <dbReference type="RuleBase" id="RU364019"/>
    </source>
</evidence>
<feature type="region of interest" description="Disordered" evidence="6">
    <location>
        <begin position="40"/>
        <end position="114"/>
    </location>
</feature>
<name>A0A6A6U9F1_9PEZI</name>
<keyword evidence="3 5" id="KW-0375">Hydrogen ion transport</keyword>
<dbReference type="GO" id="GO:0000221">
    <property type="term" value="C:vacuolar proton-transporting V-type ATPase, V1 domain"/>
    <property type="evidence" value="ECO:0007669"/>
    <property type="project" value="TreeGrafter"/>
</dbReference>
<feature type="compositionally biased region" description="Basic and acidic residues" evidence="6">
    <location>
        <begin position="50"/>
        <end position="114"/>
    </location>
</feature>
<evidence type="ECO:0000256" key="1">
    <source>
        <dbReference type="ARBA" id="ARBA00010066"/>
    </source>
</evidence>
<evidence type="ECO:0000256" key="4">
    <source>
        <dbReference type="ARBA" id="ARBA00023065"/>
    </source>
</evidence>
<dbReference type="InterPro" id="IPR005124">
    <property type="entry name" value="V-ATPase_G"/>
</dbReference>
<proteinExistence type="inferred from homology"/>
<gene>
    <name evidence="7" type="ORF">BT63DRAFT_456455</name>
</gene>
<dbReference type="NCBIfam" id="TIGR01147">
    <property type="entry name" value="V_ATP_synt_G"/>
    <property type="match status" value="1"/>
</dbReference>
<keyword evidence="2 5" id="KW-0813">Transport</keyword>
<dbReference type="FunFam" id="1.20.5.2950:FF:000001">
    <property type="entry name" value="V-type proton ATPase subunit G"/>
    <property type="match status" value="1"/>
</dbReference>
<evidence type="ECO:0000256" key="6">
    <source>
        <dbReference type="SAM" id="MobiDB-lite"/>
    </source>
</evidence>
<dbReference type="Proteomes" id="UP000799302">
    <property type="component" value="Unassembled WGS sequence"/>
</dbReference>